<dbReference type="Gene3D" id="3.40.50.300">
    <property type="entry name" value="P-loop containing nucleotide triphosphate hydrolases"/>
    <property type="match status" value="1"/>
</dbReference>
<dbReference type="InterPro" id="IPR041628">
    <property type="entry name" value="ChlI/MoxR_AAA_lid"/>
</dbReference>
<dbReference type="PIRSF" id="PIRSF002849">
    <property type="entry name" value="AAA_ATPase_chaperone_MoxR_prd"/>
    <property type="match status" value="1"/>
</dbReference>
<organism evidence="2 3">
    <name type="scientific">Sulfoacidibacillus ferrooxidans</name>
    <dbReference type="NCBI Taxonomy" id="2005001"/>
    <lineage>
        <taxon>Bacteria</taxon>
        <taxon>Bacillati</taxon>
        <taxon>Bacillota</taxon>
        <taxon>Bacilli</taxon>
        <taxon>Bacillales</taxon>
        <taxon>Alicyclobacillaceae</taxon>
        <taxon>Sulfoacidibacillus</taxon>
    </lineage>
</organism>
<sequence>MQDHVDIEANSNSLKQLITTATDHISASLFGVENAIEELFTAFLARGHILLEDVPGVGKTELAKAFAYQVGLTFRRIQCTPDMLPADILGALIFNPKTSEFQLRKGPIFSQLLLVDEINRALPRTQSALLEAMAEGQVTIDGETHMLPQPFMVIATQNPIESQGVFPLPEAQLDRFLLKTSLGYPNSEHSYHLLSYHLNLPVDLYTKKNTTPESSTNDADTYESSLKTFSPLFNTVQHVQLHEDILRYMIAIAEATHSHPDIEIGASPRGMIMMAKAARALAAVKGRNFVIPDDVKRVAPLVLFHRLVFRGFHQEQDLHPREWMMNLLESIPVPVEEGM</sequence>
<dbReference type="SMART" id="SM00382">
    <property type="entry name" value="AAA"/>
    <property type="match status" value="1"/>
</dbReference>
<evidence type="ECO:0000313" key="2">
    <source>
        <dbReference type="EMBL" id="MCI0182061.1"/>
    </source>
</evidence>
<dbReference type="GO" id="GO:0016887">
    <property type="term" value="F:ATP hydrolysis activity"/>
    <property type="evidence" value="ECO:0007669"/>
    <property type="project" value="InterPro"/>
</dbReference>
<dbReference type="Pfam" id="PF07726">
    <property type="entry name" value="AAA_3"/>
    <property type="match status" value="1"/>
</dbReference>
<feature type="domain" description="AAA+ ATPase" evidence="1">
    <location>
        <begin position="45"/>
        <end position="186"/>
    </location>
</feature>
<dbReference type="AlphaFoldDB" id="A0A9X1V5U6"/>
<dbReference type="EMBL" id="JALBUF010000001">
    <property type="protein sequence ID" value="MCI0182061.1"/>
    <property type="molecule type" value="Genomic_DNA"/>
</dbReference>
<comment type="caution">
    <text evidence="2">The sequence shown here is derived from an EMBL/GenBank/DDBJ whole genome shotgun (WGS) entry which is preliminary data.</text>
</comment>
<dbReference type="Gene3D" id="1.10.8.80">
    <property type="entry name" value="Magnesium chelatase subunit I, C-Terminal domain"/>
    <property type="match status" value="1"/>
</dbReference>
<dbReference type="PANTHER" id="PTHR42759:SF5">
    <property type="entry name" value="METHANOL DEHYDROGENASE REGULATOR"/>
    <property type="match status" value="1"/>
</dbReference>
<dbReference type="InterPro" id="IPR003593">
    <property type="entry name" value="AAA+_ATPase"/>
</dbReference>
<dbReference type="InterPro" id="IPR011703">
    <property type="entry name" value="ATPase_AAA-3"/>
</dbReference>
<dbReference type="CDD" id="cd00009">
    <property type="entry name" value="AAA"/>
    <property type="match status" value="1"/>
</dbReference>
<protein>
    <recommendedName>
        <fullName evidence="1">AAA+ ATPase domain-containing protein</fullName>
    </recommendedName>
</protein>
<name>A0A9X1V5U6_9BACL</name>
<reference evidence="2" key="1">
    <citation type="submission" date="2022-03" db="EMBL/GenBank/DDBJ databases">
        <title>Draft Genome Sequence of Firmicute Strain S0AB, a Heterotrophic Iron/Sulfur-Oxidizing Extreme Acidophile.</title>
        <authorList>
            <person name="Vergara E."/>
            <person name="Pakostova E."/>
            <person name="Johnson D.B."/>
            <person name="Holmes D.S."/>
        </authorList>
    </citation>
    <scope>NUCLEOTIDE SEQUENCE</scope>
    <source>
        <strain evidence="2">S0AB</strain>
    </source>
</reference>
<evidence type="ECO:0000313" key="3">
    <source>
        <dbReference type="Proteomes" id="UP001139263"/>
    </source>
</evidence>
<dbReference type="InterPro" id="IPR027417">
    <property type="entry name" value="P-loop_NTPase"/>
</dbReference>
<gene>
    <name evidence="2" type="ORF">MM817_00312</name>
</gene>
<accession>A0A9X1V5U6</accession>
<evidence type="ECO:0000259" key="1">
    <source>
        <dbReference type="SMART" id="SM00382"/>
    </source>
</evidence>
<dbReference type="Proteomes" id="UP001139263">
    <property type="component" value="Unassembled WGS sequence"/>
</dbReference>
<dbReference type="InterPro" id="IPR050764">
    <property type="entry name" value="CbbQ/NirQ/NorQ/GpvN"/>
</dbReference>
<dbReference type="Pfam" id="PF17863">
    <property type="entry name" value="AAA_lid_2"/>
    <property type="match status" value="1"/>
</dbReference>
<keyword evidence="3" id="KW-1185">Reference proteome</keyword>
<dbReference type="GO" id="GO:0005524">
    <property type="term" value="F:ATP binding"/>
    <property type="evidence" value="ECO:0007669"/>
    <property type="project" value="InterPro"/>
</dbReference>
<dbReference type="PANTHER" id="PTHR42759">
    <property type="entry name" value="MOXR FAMILY PROTEIN"/>
    <property type="match status" value="1"/>
</dbReference>
<dbReference type="SUPFAM" id="SSF52540">
    <property type="entry name" value="P-loop containing nucleoside triphosphate hydrolases"/>
    <property type="match status" value="1"/>
</dbReference>
<dbReference type="RefSeq" id="WP_241711680.1">
    <property type="nucleotide sequence ID" value="NZ_JALBUF010000001.1"/>
</dbReference>
<proteinExistence type="predicted"/>